<sequence length="322" mass="34771">MSESNIYTPSNPGLRNGGSDPYELYRTVFPGEVLEAYDQLRILSPLVFTRTITMGKGAEFPAIGRASSRYFSPGERLTGQGQIAMGQQLINVDYPLISDLFILDFEDAMIHYELRSRYAHQLGEALANGDDKDTAIVLYKAARLSTDLTGTLPGGTQIAVSNMNTDGGVLADAIFDAGIDMDVKSVPASDRHAALPPVQYALVVKNGKAIDRQYNKPDMSNGTYASGVVKEVNGTPIHKSLHLPNGTNITTNPTGARNDYTGDFTKSVGIVFHGEAAGCVRRWELETQMETRVDSQGTLLVGRMMHGKAPLRGACAVELATP</sequence>
<dbReference type="Pfam" id="PF21703">
    <property type="entry name" value="Gp10A-like"/>
    <property type="match status" value="1"/>
</dbReference>
<proteinExistence type="predicted"/>
<gene>
    <name evidence="2" type="ORF">SAMN02745126_04002</name>
</gene>
<organism evidence="2 3">
    <name type="scientific">Enhydrobacter aerosaccus</name>
    <dbReference type="NCBI Taxonomy" id="225324"/>
    <lineage>
        <taxon>Bacteria</taxon>
        <taxon>Pseudomonadati</taxon>
        <taxon>Pseudomonadota</taxon>
        <taxon>Alphaproteobacteria</taxon>
        <taxon>Hyphomicrobiales</taxon>
        <taxon>Enhydrobacter</taxon>
    </lineage>
</organism>
<feature type="domain" description="Capsid Gp10A/Gp10B-like" evidence="1">
    <location>
        <begin position="60"/>
        <end position="319"/>
    </location>
</feature>
<dbReference type="InterPro" id="IPR049301">
    <property type="entry name" value="Capsid_Gp10A/Gp10B-like_dom"/>
</dbReference>
<protein>
    <recommendedName>
        <fullName evidence="1">Capsid Gp10A/Gp10B-like domain-containing protein</fullName>
    </recommendedName>
</protein>
<evidence type="ECO:0000313" key="3">
    <source>
        <dbReference type="Proteomes" id="UP000190092"/>
    </source>
</evidence>
<evidence type="ECO:0000313" key="2">
    <source>
        <dbReference type="EMBL" id="SKA17733.1"/>
    </source>
</evidence>
<dbReference type="EMBL" id="FUWJ01000005">
    <property type="protein sequence ID" value="SKA17733.1"/>
    <property type="molecule type" value="Genomic_DNA"/>
</dbReference>
<accession>A0A1T4RP70</accession>
<dbReference type="RefSeq" id="WP_085935671.1">
    <property type="nucleotide sequence ID" value="NZ_FUWJ01000005.1"/>
</dbReference>
<dbReference type="STRING" id="225324.SAMN02745126_04002"/>
<dbReference type="AlphaFoldDB" id="A0A1T4RP70"/>
<dbReference type="Proteomes" id="UP000190092">
    <property type="component" value="Unassembled WGS sequence"/>
</dbReference>
<reference evidence="3" key="1">
    <citation type="submission" date="2017-02" db="EMBL/GenBank/DDBJ databases">
        <authorList>
            <person name="Varghese N."/>
            <person name="Submissions S."/>
        </authorList>
    </citation>
    <scope>NUCLEOTIDE SEQUENCE [LARGE SCALE GENOMIC DNA]</scope>
    <source>
        <strain evidence="3">ATCC 27094</strain>
    </source>
</reference>
<dbReference type="OrthoDB" id="1634547at2"/>
<evidence type="ECO:0000259" key="1">
    <source>
        <dbReference type="Pfam" id="PF21703"/>
    </source>
</evidence>
<keyword evidence="3" id="KW-1185">Reference proteome</keyword>
<name>A0A1T4RP70_9HYPH</name>